<dbReference type="PANTHER" id="PTHR10766">
    <property type="entry name" value="TRANSMEMBRANE 9 SUPERFAMILY PROTEIN"/>
    <property type="match status" value="1"/>
</dbReference>
<dbReference type="EMBL" id="BRYB01001703">
    <property type="protein sequence ID" value="GMI31639.1"/>
    <property type="molecule type" value="Genomic_DNA"/>
</dbReference>
<comment type="subcellular location">
    <subcellularLocation>
        <location evidence="1">Membrane</location>
        <topology evidence="1">Multi-pass membrane protein</topology>
    </subcellularLocation>
</comment>
<feature type="transmembrane region" description="Helical" evidence="7">
    <location>
        <begin position="345"/>
        <end position="368"/>
    </location>
</feature>
<proteinExistence type="inferred from homology"/>
<accession>A0ABQ6MSR1</accession>
<feature type="transmembrane region" description="Helical" evidence="7">
    <location>
        <begin position="290"/>
        <end position="316"/>
    </location>
</feature>
<evidence type="ECO:0000256" key="5">
    <source>
        <dbReference type="ARBA" id="ARBA00022989"/>
    </source>
</evidence>
<evidence type="ECO:0000313" key="9">
    <source>
        <dbReference type="Proteomes" id="UP001165060"/>
    </source>
</evidence>
<keyword evidence="6 7" id="KW-0472">Membrane</keyword>
<feature type="transmembrane region" description="Helical" evidence="7">
    <location>
        <begin position="118"/>
        <end position="142"/>
    </location>
</feature>
<feature type="transmembrane region" description="Helical" evidence="7">
    <location>
        <begin position="220"/>
        <end position="245"/>
    </location>
</feature>
<feature type="transmembrane region" description="Helical" evidence="7">
    <location>
        <begin position="411"/>
        <end position="435"/>
    </location>
</feature>
<name>A0ABQ6MSR1_9STRA</name>
<dbReference type="Pfam" id="PF02990">
    <property type="entry name" value="EMP70"/>
    <property type="match status" value="1"/>
</dbReference>
<evidence type="ECO:0000256" key="2">
    <source>
        <dbReference type="ARBA" id="ARBA00005227"/>
    </source>
</evidence>
<protein>
    <recommendedName>
        <fullName evidence="7">Transmembrane 9 superfamily member</fullName>
    </recommendedName>
</protein>
<dbReference type="InterPro" id="IPR004240">
    <property type="entry name" value="EMP70"/>
</dbReference>
<organism evidence="8 9">
    <name type="scientific">Tetraparma gracilis</name>
    <dbReference type="NCBI Taxonomy" id="2962635"/>
    <lineage>
        <taxon>Eukaryota</taxon>
        <taxon>Sar</taxon>
        <taxon>Stramenopiles</taxon>
        <taxon>Ochrophyta</taxon>
        <taxon>Bolidophyceae</taxon>
        <taxon>Parmales</taxon>
        <taxon>Triparmaceae</taxon>
        <taxon>Tetraparma</taxon>
    </lineage>
</organism>
<comment type="caution">
    <text evidence="8">The sequence shown here is derived from an EMBL/GenBank/DDBJ whole genome shotgun (WGS) entry which is preliminary data.</text>
</comment>
<keyword evidence="9" id="KW-1185">Reference proteome</keyword>
<evidence type="ECO:0000256" key="7">
    <source>
        <dbReference type="RuleBase" id="RU363079"/>
    </source>
</evidence>
<reference evidence="8 9" key="1">
    <citation type="journal article" date="2023" name="Commun. Biol.">
        <title>Genome analysis of Parmales, the sister group of diatoms, reveals the evolutionary specialization of diatoms from phago-mixotrophs to photoautotrophs.</title>
        <authorList>
            <person name="Ban H."/>
            <person name="Sato S."/>
            <person name="Yoshikawa S."/>
            <person name="Yamada K."/>
            <person name="Nakamura Y."/>
            <person name="Ichinomiya M."/>
            <person name="Sato N."/>
            <person name="Blanc-Mathieu R."/>
            <person name="Endo H."/>
            <person name="Kuwata A."/>
            <person name="Ogata H."/>
        </authorList>
    </citation>
    <scope>NUCLEOTIDE SEQUENCE [LARGE SCALE GENOMIC DNA]</scope>
</reference>
<evidence type="ECO:0000256" key="3">
    <source>
        <dbReference type="ARBA" id="ARBA00022692"/>
    </source>
</evidence>
<dbReference type="Proteomes" id="UP001165060">
    <property type="component" value="Unassembled WGS sequence"/>
</dbReference>
<keyword evidence="5 7" id="KW-1133">Transmembrane helix</keyword>
<gene>
    <name evidence="8" type="ORF">TeGR_g11403</name>
</gene>
<feature type="transmembrane region" description="Helical" evidence="7">
    <location>
        <begin position="257"/>
        <end position="278"/>
    </location>
</feature>
<comment type="similarity">
    <text evidence="2 7">Belongs to the nonaspanin (TM9SF) (TC 9.A.2) family.</text>
</comment>
<feature type="transmembrane region" description="Helical" evidence="7">
    <location>
        <begin position="187"/>
        <end position="214"/>
    </location>
</feature>
<evidence type="ECO:0000313" key="8">
    <source>
        <dbReference type="EMBL" id="GMI31639.1"/>
    </source>
</evidence>
<sequence>PPPPPPPPPLRYRVVQFIVEPFSINHQFASKSDDSWDWKASHAAVDITNANEITSCDASKSAREHTNWDMAMSPNVGMQKAEGVVLFTYDVIWTASDLHWASRWDIYLSDGNAVPPSIHWYQILNSLLITAVLTGMIAAILVRNLKRDMMRYNAVPTDEEKAESAEEFGWKLVHADVFRPPTEHPMLLAVLTGTGMQVLLMSLATIFFSAVGFISPAYRGGLVMALLMFFCLCGAAAGYTTARLYKSFKGKLWQRATALTAVLYPGLFFGTFFLLNLINWYEGSTDAVPFFSMLVVVVLWFGISVPLVFLGAFFGYKKEAFEYPTSTSNIPRQIPDQSWFMGTPFVMLVGGILPFGALFVELFLILSSMWGEQYYYVFGFLIIVWLILLITTAEIAILFNYFQLCAENYKWWWRSFFVSGSVAGYVFVYSAMYFGRLRATSFSAYCLYFGYMGSLCIGLWLMTGAVGLLGCLWFNKLIFGSIKVD</sequence>
<evidence type="ECO:0000256" key="6">
    <source>
        <dbReference type="ARBA" id="ARBA00023136"/>
    </source>
</evidence>
<keyword evidence="4" id="KW-0732">Signal</keyword>
<keyword evidence="3 7" id="KW-0812">Transmembrane</keyword>
<feature type="transmembrane region" description="Helical" evidence="7">
    <location>
        <begin position="374"/>
        <end position="399"/>
    </location>
</feature>
<feature type="non-terminal residue" evidence="8">
    <location>
        <position position="1"/>
    </location>
</feature>
<dbReference type="PANTHER" id="PTHR10766:SF111">
    <property type="entry name" value="TRANSMEMBRANE 9 SUPERFAMILY MEMBER 2"/>
    <property type="match status" value="1"/>
</dbReference>
<evidence type="ECO:0000256" key="1">
    <source>
        <dbReference type="ARBA" id="ARBA00004141"/>
    </source>
</evidence>
<evidence type="ECO:0000256" key="4">
    <source>
        <dbReference type="ARBA" id="ARBA00022729"/>
    </source>
</evidence>
<feature type="transmembrane region" description="Helical" evidence="7">
    <location>
        <begin position="447"/>
        <end position="474"/>
    </location>
</feature>